<keyword evidence="12" id="KW-0472">Membrane</keyword>
<feature type="domain" description="PAS" evidence="14">
    <location>
        <begin position="134"/>
        <end position="189"/>
    </location>
</feature>
<evidence type="ECO:0000256" key="4">
    <source>
        <dbReference type="ARBA" id="ARBA00022553"/>
    </source>
</evidence>
<keyword evidence="17" id="KW-1185">Reference proteome</keyword>
<feature type="domain" description="Histidine kinase" evidence="13">
    <location>
        <begin position="450"/>
        <end position="663"/>
    </location>
</feature>
<keyword evidence="9" id="KW-0067">ATP-binding</keyword>
<evidence type="ECO:0000256" key="5">
    <source>
        <dbReference type="ARBA" id="ARBA00022679"/>
    </source>
</evidence>
<dbReference type="PANTHER" id="PTHR42878:SF7">
    <property type="entry name" value="SENSOR HISTIDINE KINASE GLRK"/>
    <property type="match status" value="1"/>
</dbReference>
<dbReference type="PROSITE" id="PS50112">
    <property type="entry name" value="PAS"/>
    <property type="match status" value="1"/>
</dbReference>
<name>A0ABV7JTG5_9SPHI</name>
<evidence type="ECO:0000256" key="2">
    <source>
        <dbReference type="ARBA" id="ARBA00004141"/>
    </source>
</evidence>
<comment type="caution">
    <text evidence="16">The sequence shown here is derived from an EMBL/GenBank/DDBJ whole genome shotgun (WGS) entry which is preliminary data.</text>
</comment>
<dbReference type="EMBL" id="JBHRTA010000062">
    <property type="protein sequence ID" value="MFC3200006.1"/>
    <property type="molecule type" value="Genomic_DNA"/>
</dbReference>
<evidence type="ECO:0000313" key="17">
    <source>
        <dbReference type="Proteomes" id="UP001595526"/>
    </source>
</evidence>
<evidence type="ECO:0000256" key="9">
    <source>
        <dbReference type="ARBA" id="ARBA00022840"/>
    </source>
</evidence>
<dbReference type="InterPro" id="IPR035965">
    <property type="entry name" value="PAS-like_dom_sf"/>
</dbReference>
<dbReference type="InterPro" id="IPR036097">
    <property type="entry name" value="HisK_dim/P_sf"/>
</dbReference>
<proteinExistence type="predicted"/>
<dbReference type="Gene3D" id="3.30.450.20">
    <property type="entry name" value="PAS domain"/>
    <property type="match status" value="2"/>
</dbReference>
<evidence type="ECO:0000256" key="10">
    <source>
        <dbReference type="ARBA" id="ARBA00022989"/>
    </source>
</evidence>
<dbReference type="Pfam" id="PF00512">
    <property type="entry name" value="HisKA"/>
    <property type="match status" value="1"/>
</dbReference>
<gene>
    <name evidence="16" type="ORF">ACFOET_20465</name>
</gene>
<dbReference type="InterPro" id="IPR003661">
    <property type="entry name" value="HisK_dim/P_dom"/>
</dbReference>
<dbReference type="RefSeq" id="WP_379026177.1">
    <property type="nucleotide sequence ID" value="NZ_JBHRTA010000062.1"/>
</dbReference>
<keyword evidence="6" id="KW-0812">Transmembrane</keyword>
<evidence type="ECO:0000256" key="11">
    <source>
        <dbReference type="ARBA" id="ARBA00023012"/>
    </source>
</evidence>
<dbReference type="NCBIfam" id="TIGR00229">
    <property type="entry name" value="sensory_box"/>
    <property type="match status" value="1"/>
</dbReference>
<dbReference type="InterPro" id="IPR003018">
    <property type="entry name" value="GAF"/>
</dbReference>
<dbReference type="InterPro" id="IPR050351">
    <property type="entry name" value="BphY/WalK/GraS-like"/>
</dbReference>
<dbReference type="Gene3D" id="3.30.565.10">
    <property type="entry name" value="Histidine kinase-like ATPase, C-terminal domain"/>
    <property type="match status" value="1"/>
</dbReference>
<dbReference type="SMART" id="SM00388">
    <property type="entry name" value="HisKA"/>
    <property type="match status" value="1"/>
</dbReference>
<dbReference type="InterPro" id="IPR036890">
    <property type="entry name" value="HATPase_C_sf"/>
</dbReference>
<evidence type="ECO:0000256" key="1">
    <source>
        <dbReference type="ARBA" id="ARBA00000085"/>
    </source>
</evidence>
<dbReference type="Pfam" id="PF13185">
    <property type="entry name" value="GAF_2"/>
    <property type="match status" value="1"/>
</dbReference>
<evidence type="ECO:0000256" key="7">
    <source>
        <dbReference type="ARBA" id="ARBA00022741"/>
    </source>
</evidence>
<keyword evidence="5" id="KW-0808">Transferase</keyword>
<dbReference type="InterPro" id="IPR004358">
    <property type="entry name" value="Sig_transdc_His_kin-like_C"/>
</dbReference>
<dbReference type="CDD" id="cd00130">
    <property type="entry name" value="PAS"/>
    <property type="match status" value="1"/>
</dbReference>
<dbReference type="Proteomes" id="UP001595526">
    <property type="component" value="Unassembled WGS sequence"/>
</dbReference>
<dbReference type="PANTHER" id="PTHR42878">
    <property type="entry name" value="TWO-COMPONENT HISTIDINE KINASE"/>
    <property type="match status" value="1"/>
</dbReference>
<dbReference type="InterPro" id="IPR003594">
    <property type="entry name" value="HATPase_dom"/>
</dbReference>
<dbReference type="InterPro" id="IPR000700">
    <property type="entry name" value="PAS-assoc_C"/>
</dbReference>
<dbReference type="Gene3D" id="3.30.450.40">
    <property type="match status" value="1"/>
</dbReference>
<dbReference type="SUPFAM" id="SSF47384">
    <property type="entry name" value="Homodimeric domain of signal transducing histidine kinase"/>
    <property type="match status" value="1"/>
</dbReference>
<keyword evidence="4" id="KW-0597">Phosphoprotein</keyword>
<dbReference type="Gene3D" id="1.10.287.130">
    <property type="match status" value="1"/>
</dbReference>
<dbReference type="SUPFAM" id="SSF55785">
    <property type="entry name" value="PYP-like sensor domain (PAS domain)"/>
    <property type="match status" value="2"/>
</dbReference>
<keyword evidence="8" id="KW-0418">Kinase</keyword>
<evidence type="ECO:0000259" key="13">
    <source>
        <dbReference type="PROSITE" id="PS50109"/>
    </source>
</evidence>
<dbReference type="Pfam" id="PF13426">
    <property type="entry name" value="PAS_9"/>
    <property type="match status" value="1"/>
</dbReference>
<evidence type="ECO:0000313" key="16">
    <source>
        <dbReference type="EMBL" id="MFC3200006.1"/>
    </source>
</evidence>
<dbReference type="CDD" id="cd00082">
    <property type="entry name" value="HisKA"/>
    <property type="match status" value="1"/>
</dbReference>
<dbReference type="PRINTS" id="PR00344">
    <property type="entry name" value="BCTRLSENSOR"/>
</dbReference>
<keyword evidence="7" id="KW-0547">Nucleotide-binding</keyword>
<dbReference type="SMART" id="SM00091">
    <property type="entry name" value="PAS"/>
    <property type="match status" value="2"/>
</dbReference>
<organism evidence="16 17">
    <name type="scientific">Parapedobacter deserti</name>
    <dbReference type="NCBI Taxonomy" id="1912957"/>
    <lineage>
        <taxon>Bacteria</taxon>
        <taxon>Pseudomonadati</taxon>
        <taxon>Bacteroidota</taxon>
        <taxon>Sphingobacteriia</taxon>
        <taxon>Sphingobacteriales</taxon>
        <taxon>Sphingobacteriaceae</taxon>
        <taxon>Parapedobacter</taxon>
    </lineage>
</organism>
<dbReference type="SUPFAM" id="SSF55874">
    <property type="entry name" value="ATPase domain of HSP90 chaperone/DNA topoisomerase II/histidine kinase"/>
    <property type="match status" value="1"/>
</dbReference>
<dbReference type="SUPFAM" id="SSF55781">
    <property type="entry name" value="GAF domain-like"/>
    <property type="match status" value="1"/>
</dbReference>
<evidence type="ECO:0000259" key="15">
    <source>
        <dbReference type="PROSITE" id="PS50113"/>
    </source>
</evidence>
<dbReference type="InterPro" id="IPR029016">
    <property type="entry name" value="GAF-like_dom_sf"/>
</dbReference>
<evidence type="ECO:0000256" key="3">
    <source>
        <dbReference type="ARBA" id="ARBA00012438"/>
    </source>
</evidence>
<dbReference type="Pfam" id="PF13188">
    <property type="entry name" value="PAS_8"/>
    <property type="match status" value="1"/>
</dbReference>
<evidence type="ECO:0000256" key="6">
    <source>
        <dbReference type="ARBA" id="ARBA00022692"/>
    </source>
</evidence>
<dbReference type="PROSITE" id="PS50113">
    <property type="entry name" value="PAC"/>
    <property type="match status" value="1"/>
</dbReference>
<evidence type="ECO:0000256" key="12">
    <source>
        <dbReference type="ARBA" id="ARBA00023136"/>
    </source>
</evidence>
<feature type="domain" description="PAC" evidence="15">
    <location>
        <begin position="205"/>
        <end position="259"/>
    </location>
</feature>
<dbReference type="EC" id="2.7.13.3" evidence="3"/>
<accession>A0ABV7JTG5</accession>
<keyword evidence="10" id="KW-1133">Transmembrane helix</keyword>
<comment type="subcellular location">
    <subcellularLocation>
        <location evidence="2">Membrane</location>
        <topology evidence="2">Multi-pass membrane protein</topology>
    </subcellularLocation>
</comment>
<dbReference type="InterPro" id="IPR000014">
    <property type="entry name" value="PAS"/>
</dbReference>
<comment type="catalytic activity">
    <reaction evidence="1">
        <text>ATP + protein L-histidine = ADP + protein N-phospho-L-histidine.</text>
        <dbReference type="EC" id="2.7.13.3"/>
    </reaction>
</comment>
<protein>
    <recommendedName>
        <fullName evidence="3">histidine kinase</fullName>
        <ecNumber evidence="3">2.7.13.3</ecNumber>
    </recommendedName>
</protein>
<evidence type="ECO:0000259" key="14">
    <source>
        <dbReference type="PROSITE" id="PS50112"/>
    </source>
</evidence>
<sequence>MTNKLGMQRQSLRWLTDDSPIAMYTCDGDGYITDYNGAATHLWGRKPTIGKDTWCGAWKSYSRDGSIMEWWECPMAKVIKSKTAIDREEMIIEQPDGNRRRVLVYPKPFFEGNTVIGAGAYLVDVTSKDETETRHAFLSSVVESSDDAIITKNLNGVITSWNKGAEQIFGYTEHEVLGKPITILIPDERIQEEAHILSQIRIGKKVDHFRTVRINKHGEELFISLTVSPVKDNSGRIVGASKIARDITKQAKAETAIRLYASNLEAINSISRSIAEKLEVTKIMQYVADVTTGLTGAAFGCFFYETDTKTADGDSTLLYTVSGGDETLPGWVDGISLRPARNDEAIMTPPFIINIKNIGSEPASPLAIDYRISLMQRANMASYLQIPVISSNGTVVGELFFGHPQQAAFDDRHEELVSSIASHAAIALDNSKLFEEVKALNKKKDEFIGLASHELKTPLTSISGFLQIIQKKANNPHTAKFIHKAITEVVKLNKLVSDLLDVTRVENGKLPFQMEAFDCKMLLFDMLETFQHTYPDRSMHYYDTVNDAMVCADRQRIEQVLINLLDNAVKYSPQSKNVYVSLSNIGEYIKISVRDEGIGMTEMQQKGLFTRFYRVESTPTKVPGLGLGLYLSKEIITSHSGELACKSEPGKGSEFYFTLPHLNSQIVKHSIKFYEKAGCGT</sequence>
<reference evidence="17" key="1">
    <citation type="journal article" date="2019" name="Int. J. Syst. Evol. Microbiol.">
        <title>The Global Catalogue of Microorganisms (GCM) 10K type strain sequencing project: providing services to taxonomists for standard genome sequencing and annotation.</title>
        <authorList>
            <consortium name="The Broad Institute Genomics Platform"/>
            <consortium name="The Broad Institute Genome Sequencing Center for Infectious Disease"/>
            <person name="Wu L."/>
            <person name="Ma J."/>
        </authorList>
    </citation>
    <scope>NUCLEOTIDE SEQUENCE [LARGE SCALE GENOMIC DNA]</scope>
    <source>
        <strain evidence="17">KCTC 52416</strain>
    </source>
</reference>
<evidence type="ECO:0000256" key="8">
    <source>
        <dbReference type="ARBA" id="ARBA00022777"/>
    </source>
</evidence>
<dbReference type="Pfam" id="PF02518">
    <property type="entry name" value="HATPase_c"/>
    <property type="match status" value="1"/>
</dbReference>
<dbReference type="PROSITE" id="PS50109">
    <property type="entry name" value="HIS_KIN"/>
    <property type="match status" value="1"/>
</dbReference>
<keyword evidence="11" id="KW-0902">Two-component regulatory system</keyword>
<dbReference type="InterPro" id="IPR005467">
    <property type="entry name" value="His_kinase_dom"/>
</dbReference>
<dbReference type="SMART" id="SM00387">
    <property type="entry name" value="HATPase_c"/>
    <property type="match status" value="1"/>
</dbReference>